<dbReference type="SUPFAM" id="SSF69336">
    <property type="entry name" value="Alpha subunit of glutamate synthase, C-terminal domain"/>
    <property type="match status" value="1"/>
</dbReference>
<sequence length="268" mass="28677">MDTVKLTIKNQPDLYLEADTICPDTFAGKKAEEIAGLHVYIGREQHRLGDFFEVSGNAGATPEETKIVVNGDLSRVKYIGMKMTGGEVVVNGNADMYVGAWMQGGKITVNGNVDAFAGTGMKGGEIVINGNAGNYLGAAYRGDWRGMQGGKITVTGNAGSDIGTFMNGGEIVIGGDVDVHVATHAEGGKIIIKGNAKSRLGGQMVEGEIYVLGDIDVMMPGFAYREDVDVDMDGIKGRFALYEGDLGERHRKRKGQTIYAKLYQRIEA</sequence>
<dbReference type="CDD" id="cd00980">
    <property type="entry name" value="FwdC/FmdC"/>
    <property type="match status" value="1"/>
</dbReference>
<name>A0A0H1R2G7_9EURY</name>
<evidence type="ECO:0000256" key="1">
    <source>
        <dbReference type="ARBA" id="ARBA00004830"/>
    </source>
</evidence>
<dbReference type="STRING" id="1550566.SZ63_02125"/>
<dbReference type="RefSeq" id="WP_048180316.1">
    <property type="nucleotide sequence ID" value="NZ_JXOJ01000001.1"/>
</dbReference>
<dbReference type="EMBL" id="JXOJ01000001">
    <property type="protein sequence ID" value="KLK89254.1"/>
    <property type="molecule type" value="Genomic_DNA"/>
</dbReference>
<evidence type="ECO:0000259" key="4">
    <source>
        <dbReference type="Pfam" id="PF01493"/>
    </source>
</evidence>
<reference evidence="5 6" key="1">
    <citation type="journal article" date="2015" name="Int. J. Syst. Evol. Microbiol.">
        <title>Methanoculleus sediminis sp. nov., a methanogen from sediments near a submarine mud volcano.</title>
        <authorList>
            <person name="Chen S.C."/>
            <person name="Chen M.F."/>
            <person name="Lai M.C."/>
            <person name="Weng C.Y."/>
            <person name="Wu S.Y."/>
            <person name="Lin S."/>
            <person name="Yang T.F."/>
            <person name="Chen P.C."/>
        </authorList>
    </citation>
    <scope>NUCLEOTIDE SEQUENCE [LARGE SCALE GENOMIC DNA]</scope>
    <source>
        <strain evidence="5 6">S3Fa</strain>
    </source>
</reference>
<dbReference type="PATRIC" id="fig|1550566.3.peg.447"/>
<dbReference type="PANTHER" id="PTHR39673:SF5">
    <property type="entry name" value="TUNGSTEN-CONTAINING FORMYLMETHANOFURAN DEHYDROGENASE 2 SUBUNIT C"/>
    <property type="match status" value="1"/>
</dbReference>
<comment type="pathway">
    <text evidence="1">One-carbon metabolism; methanogenesis from CO(2); 5,10-methenyl-5,6,7,8-tetrahydromethanopterin from CO(2): step 1/3.</text>
</comment>
<dbReference type="EC" id="1.2.7.12" evidence="2"/>
<proteinExistence type="predicted"/>
<dbReference type="InterPro" id="IPR002489">
    <property type="entry name" value="Glu_synth_asu_C"/>
</dbReference>
<accession>A0A0H1R2G7</accession>
<keyword evidence="6" id="KW-1185">Reference proteome</keyword>
<dbReference type="InterPro" id="IPR017550">
    <property type="entry name" value="Formylmethanofuran_DH_suC"/>
</dbReference>
<gene>
    <name evidence="5" type="ORF">SZ63_02125</name>
</gene>
<protein>
    <recommendedName>
        <fullName evidence="2">formylmethanofuran dehydrogenase</fullName>
        <ecNumber evidence="2">1.2.7.12</ecNumber>
    </recommendedName>
</protein>
<dbReference type="PANTHER" id="PTHR39673">
    <property type="entry name" value="TUNGSTEN FORMYLMETHANOFURAN DEHYDROGENASE, SUBUNIT C (FWDC)"/>
    <property type="match status" value="1"/>
</dbReference>
<dbReference type="Pfam" id="PF01493">
    <property type="entry name" value="GXGXG"/>
    <property type="match status" value="1"/>
</dbReference>
<comment type="catalytic activity">
    <reaction evidence="3">
        <text>N-formylmethanofuran + 2 oxidized [2Fe-2S]-[ferredoxin] + H2O = methanofuran + 2 reduced [2Fe-2S]-[ferredoxin] + CO2 + H(+)</text>
        <dbReference type="Rhea" id="RHEA:19841"/>
        <dbReference type="Rhea" id="RHEA-COMP:10000"/>
        <dbReference type="Rhea" id="RHEA-COMP:10001"/>
        <dbReference type="ChEBI" id="CHEBI:15377"/>
        <dbReference type="ChEBI" id="CHEBI:15378"/>
        <dbReference type="ChEBI" id="CHEBI:16526"/>
        <dbReference type="ChEBI" id="CHEBI:33737"/>
        <dbReference type="ChEBI" id="CHEBI:33738"/>
        <dbReference type="ChEBI" id="CHEBI:57727"/>
        <dbReference type="ChEBI" id="CHEBI:58151"/>
        <dbReference type="EC" id="1.2.7.12"/>
    </reaction>
</comment>
<evidence type="ECO:0000256" key="2">
    <source>
        <dbReference type="ARBA" id="ARBA00012692"/>
    </source>
</evidence>
<dbReference type="InterPro" id="IPR036485">
    <property type="entry name" value="Glu_synth_asu_C_sf"/>
</dbReference>
<dbReference type="Proteomes" id="UP000035301">
    <property type="component" value="Unassembled WGS sequence"/>
</dbReference>
<organism evidence="5 6">
    <name type="scientific">Methanoculleus sediminis</name>
    <dbReference type="NCBI Taxonomy" id="1550566"/>
    <lineage>
        <taxon>Archaea</taxon>
        <taxon>Methanobacteriati</taxon>
        <taxon>Methanobacteriota</taxon>
        <taxon>Stenosarchaea group</taxon>
        <taxon>Methanomicrobia</taxon>
        <taxon>Methanomicrobiales</taxon>
        <taxon>Methanomicrobiaceae</taxon>
        <taxon>Methanoculleus</taxon>
    </lineage>
</organism>
<dbReference type="GO" id="GO:0046914">
    <property type="term" value="F:transition metal ion binding"/>
    <property type="evidence" value="ECO:0007669"/>
    <property type="project" value="InterPro"/>
</dbReference>
<dbReference type="AlphaFoldDB" id="A0A0H1R2G7"/>
<dbReference type="UniPathway" id="UPA00640">
    <property type="reaction ID" value="UER00692"/>
</dbReference>
<dbReference type="Gene3D" id="2.160.20.60">
    <property type="entry name" value="Glutamate synthase, alpha subunit, C-terminal domain"/>
    <property type="match status" value="1"/>
</dbReference>
<dbReference type="NCBIfam" id="TIGR03122">
    <property type="entry name" value="one_C_dehyd_C"/>
    <property type="match status" value="1"/>
</dbReference>
<feature type="domain" description="Glutamate synthase alpha subunit C-terminal" evidence="4">
    <location>
        <begin position="88"/>
        <end position="216"/>
    </location>
</feature>
<dbReference type="GO" id="GO:0019386">
    <property type="term" value="P:methanogenesis, from carbon dioxide"/>
    <property type="evidence" value="ECO:0007669"/>
    <property type="project" value="UniProtKB-UniPathway"/>
</dbReference>
<evidence type="ECO:0000313" key="6">
    <source>
        <dbReference type="Proteomes" id="UP000035301"/>
    </source>
</evidence>
<dbReference type="GO" id="GO:0018493">
    <property type="term" value="F:formylmethanofuran dehydrogenase activity"/>
    <property type="evidence" value="ECO:0007669"/>
    <property type="project" value="UniProtKB-EC"/>
</dbReference>
<evidence type="ECO:0000313" key="5">
    <source>
        <dbReference type="EMBL" id="KLK89254.1"/>
    </source>
</evidence>
<dbReference type="OrthoDB" id="106216at2157"/>
<comment type="caution">
    <text evidence="5">The sequence shown here is derived from an EMBL/GenBank/DDBJ whole genome shotgun (WGS) entry which is preliminary data.</text>
</comment>
<evidence type="ECO:0000256" key="3">
    <source>
        <dbReference type="ARBA" id="ARBA00048228"/>
    </source>
</evidence>